<protein>
    <submittedName>
        <fullName evidence="1">Uncharacterized protein</fullName>
    </submittedName>
</protein>
<keyword evidence="2" id="KW-1185">Reference proteome</keyword>
<reference evidence="1" key="1">
    <citation type="submission" date="2023-08" db="EMBL/GenBank/DDBJ databases">
        <authorList>
            <person name="Alioto T."/>
            <person name="Alioto T."/>
            <person name="Gomez Garrido J."/>
        </authorList>
    </citation>
    <scope>NUCLEOTIDE SEQUENCE</scope>
</reference>
<evidence type="ECO:0000313" key="2">
    <source>
        <dbReference type="Proteomes" id="UP001178508"/>
    </source>
</evidence>
<sequence length="112" mass="12839">MNSSRNNRMVRSLSADAAHSIKSNYHSRSLLQIRNTERERETGGGFNRTVRGILTVQTEVILMELRAEEEEEKEKEEVHIQVTREKVEGVCSIAGKQREGRRVSLYAHVDTD</sequence>
<organism evidence="1 2">
    <name type="scientific">Xyrichtys novacula</name>
    <name type="common">Pearly razorfish</name>
    <name type="synonym">Hemipteronotus novacula</name>
    <dbReference type="NCBI Taxonomy" id="13765"/>
    <lineage>
        <taxon>Eukaryota</taxon>
        <taxon>Metazoa</taxon>
        <taxon>Chordata</taxon>
        <taxon>Craniata</taxon>
        <taxon>Vertebrata</taxon>
        <taxon>Euteleostomi</taxon>
        <taxon>Actinopterygii</taxon>
        <taxon>Neopterygii</taxon>
        <taxon>Teleostei</taxon>
        <taxon>Neoteleostei</taxon>
        <taxon>Acanthomorphata</taxon>
        <taxon>Eupercaria</taxon>
        <taxon>Labriformes</taxon>
        <taxon>Labridae</taxon>
        <taxon>Xyrichtys</taxon>
    </lineage>
</organism>
<evidence type="ECO:0000313" key="1">
    <source>
        <dbReference type="EMBL" id="CAJ1065124.1"/>
    </source>
</evidence>
<dbReference type="AlphaFoldDB" id="A0AAV1FX92"/>
<name>A0AAV1FX92_XYRNO</name>
<accession>A0AAV1FX92</accession>
<dbReference type="Proteomes" id="UP001178508">
    <property type="component" value="Chromosome 10"/>
</dbReference>
<gene>
    <name evidence="1" type="ORF">XNOV1_A029127</name>
</gene>
<proteinExistence type="predicted"/>
<dbReference type="EMBL" id="OY660873">
    <property type="protein sequence ID" value="CAJ1065124.1"/>
    <property type="molecule type" value="Genomic_DNA"/>
</dbReference>